<protein>
    <submittedName>
        <fullName evidence="8">ABC transporter ATP-binding protein</fullName>
    </submittedName>
</protein>
<evidence type="ECO:0000256" key="6">
    <source>
        <dbReference type="ARBA" id="ARBA00022989"/>
    </source>
</evidence>
<dbReference type="InterPro" id="IPR003593">
    <property type="entry name" value="AAA+_ATPase"/>
</dbReference>
<dbReference type="CDD" id="cd18577">
    <property type="entry name" value="ABC_6TM_Pgp_ABCB1_D1_like"/>
    <property type="match status" value="1"/>
</dbReference>
<dbReference type="EnsemblMetazoa" id="PPA01137.1">
    <property type="protein sequence ID" value="PPA01137.1"/>
    <property type="gene ID" value="WBGene00090691"/>
</dbReference>
<dbReference type="SUPFAM" id="SSF90123">
    <property type="entry name" value="ABC transporter transmembrane region"/>
    <property type="match status" value="2"/>
</dbReference>
<dbReference type="PROSITE" id="PS00211">
    <property type="entry name" value="ABC_TRANSPORTER_1"/>
    <property type="match status" value="2"/>
</dbReference>
<proteinExistence type="predicted"/>
<name>A0A2A6CI89_PRIPA</name>
<dbReference type="GO" id="GO:0005737">
    <property type="term" value="C:cytoplasm"/>
    <property type="evidence" value="ECO:0007669"/>
    <property type="project" value="UniProtKB-ARBA"/>
</dbReference>
<dbReference type="InterPro" id="IPR011527">
    <property type="entry name" value="ABC1_TM_dom"/>
</dbReference>
<dbReference type="Pfam" id="PF00005">
    <property type="entry name" value="ABC_tran"/>
    <property type="match status" value="2"/>
</dbReference>
<evidence type="ECO:0000256" key="3">
    <source>
        <dbReference type="ARBA" id="ARBA00022692"/>
    </source>
</evidence>
<evidence type="ECO:0000313" key="8">
    <source>
        <dbReference type="EnsemblMetazoa" id="PPA01137.1"/>
    </source>
</evidence>
<dbReference type="GO" id="GO:0042626">
    <property type="term" value="F:ATPase-coupled transmembrane transporter activity"/>
    <property type="evidence" value="ECO:0000318"/>
    <property type="project" value="GO_Central"/>
</dbReference>
<evidence type="ECO:0000313" key="9">
    <source>
        <dbReference type="Proteomes" id="UP000005239"/>
    </source>
</evidence>
<dbReference type="AlphaFoldDB" id="A0A2A6CI89"/>
<keyword evidence="6" id="KW-1133">Transmembrane helix</keyword>
<reference evidence="9" key="1">
    <citation type="journal article" date="2008" name="Nat. Genet.">
        <title>The Pristionchus pacificus genome provides a unique perspective on nematode lifestyle and parasitism.</title>
        <authorList>
            <person name="Dieterich C."/>
            <person name="Clifton S.W."/>
            <person name="Schuster L.N."/>
            <person name="Chinwalla A."/>
            <person name="Delehaunty K."/>
            <person name="Dinkelacker I."/>
            <person name="Fulton L."/>
            <person name="Fulton R."/>
            <person name="Godfrey J."/>
            <person name="Minx P."/>
            <person name="Mitreva M."/>
            <person name="Roeseler W."/>
            <person name="Tian H."/>
            <person name="Witte H."/>
            <person name="Yang S.P."/>
            <person name="Wilson R.K."/>
            <person name="Sommer R.J."/>
        </authorList>
    </citation>
    <scope>NUCLEOTIDE SEQUENCE [LARGE SCALE GENOMIC DNA]</scope>
    <source>
        <strain evidence="9">PS312</strain>
    </source>
</reference>
<dbReference type="SUPFAM" id="SSF52540">
    <property type="entry name" value="P-loop containing nucleoside triphosphate hydrolases"/>
    <property type="match status" value="3"/>
</dbReference>
<dbReference type="GO" id="GO:0016020">
    <property type="term" value="C:membrane"/>
    <property type="evidence" value="ECO:0000318"/>
    <property type="project" value="GO_Central"/>
</dbReference>
<dbReference type="InterPro" id="IPR017871">
    <property type="entry name" value="ABC_transporter-like_CS"/>
</dbReference>
<keyword evidence="4" id="KW-0547">Nucleotide-binding</keyword>
<accession>A0A2A6CI89</accession>
<keyword evidence="7" id="KW-0472">Membrane</keyword>
<dbReference type="PANTHER" id="PTHR24221:SF617">
    <property type="entry name" value="P-GLYCOPROTEIN RELATED"/>
    <property type="match status" value="1"/>
</dbReference>
<evidence type="ECO:0000256" key="1">
    <source>
        <dbReference type="ARBA" id="ARBA00004141"/>
    </source>
</evidence>
<dbReference type="PROSITE" id="PS50893">
    <property type="entry name" value="ABC_TRANSPORTER_2"/>
    <property type="match status" value="2"/>
</dbReference>
<dbReference type="Gene3D" id="1.20.1560.10">
    <property type="entry name" value="ABC transporter type 1, transmembrane domain"/>
    <property type="match status" value="3"/>
</dbReference>
<evidence type="ECO:0000256" key="4">
    <source>
        <dbReference type="ARBA" id="ARBA00022741"/>
    </source>
</evidence>
<dbReference type="InterPro" id="IPR027417">
    <property type="entry name" value="P-loop_NTPase"/>
</dbReference>
<accession>A0A8R1U296</accession>
<dbReference type="GO" id="GO:0140359">
    <property type="term" value="F:ABC-type transporter activity"/>
    <property type="evidence" value="ECO:0007669"/>
    <property type="project" value="InterPro"/>
</dbReference>
<keyword evidence="2" id="KW-0813">Transport</keyword>
<keyword evidence="9" id="KW-1185">Reference proteome</keyword>
<gene>
    <name evidence="8" type="primary">WBGene00090691</name>
</gene>
<dbReference type="Proteomes" id="UP000005239">
    <property type="component" value="Unassembled WGS sequence"/>
</dbReference>
<evidence type="ECO:0000256" key="7">
    <source>
        <dbReference type="ARBA" id="ARBA00023136"/>
    </source>
</evidence>
<dbReference type="InterPro" id="IPR039421">
    <property type="entry name" value="Type_1_exporter"/>
</dbReference>
<organism evidence="8 9">
    <name type="scientific">Pristionchus pacificus</name>
    <name type="common">Parasitic nematode worm</name>
    <dbReference type="NCBI Taxonomy" id="54126"/>
    <lineage>
        <taxon>Eukaryota</taxon>
        <taxon>Metazoa</taxon>
        <taxon>Ecdysozoa</taxon>
        <taxon>Nematoda</taxon>
        <taxon>Chromadorea</taxon>
        <taxon>Rhabditida</taxon>
        <taxon>Rhabditina</taxon>
        <taxon>Diplogasteromorpha</taxon>
        <taxon>Diplogasteroidea</taxon>
        <taxon>Neodiplogasteridae</taxon>
        <taxon>Pristionchus</taxon>
    </lineage>
</organism>
<dbReference type="FunFam" id="3.40.50.300:FF:002283">
    <property type="entry name" value="p-GlycoProtein related"/>
    <property type="match status" value="1"/>
</dbReference>
<keyword evidence="5" id="KW-0067">ATP-binding</keyword>
<dbReference type="PANTHER" id="PTHR24221">
    <property type="entry name" value="ATP-BINDING CASSETTE SUB-FAMILY B"/>
    <property type="match status" value="1"/>
</dbReference>
<dbReference type="FunFam" id="1.20.1560.10:FF:000299">
    <property type="entry name" value="Uncharacterized protein"/>
    <property type="match status" value="1"/>
</dbReference>
<dbReference type="GO" id="GO:0055085">
    <property type="term" value="P:transmembrane transport"/>
    <property type="evidence" value="ECO:0000318"/>
    <property type="project" value="GO_Central"/>
</dbReference>
<evidence type="ECO:0000256" key="5">
    <source>
        <dbReference type="ARBA" id="ARBA00022840"/>
    </source>
</evidence>
<dbReference type="GO" id="GO:0005524">
    <property type="term" value="F:ATP binding"/>
    <property type="evidence" value="ECO:0007669"/>
    <property type="project" value="UniProtKB-KW"/>
</dbReference>
<dbReference type="InterPro" id="IPR036640">
    <property type="entry name" value="ABC1_TM_sf"/>
</dbReference>
<dbReference type="Pfam" id="PF00664">
    <property type="entry name" value="ABC_membrane"/>
    <property type="match status" value="2"/>
</dbReference>
<dbReference type="SMART" id="SM00382">
    <property type="entry name" value="AAA"/>
    <property type="match status" value="2"/>
</dbReference>
<comment type="subcellular location">
    <subcellularLocation>
        <location evidence="1">Membrane</location>
        <topology evidence="1">Multi-pass membrane protein</topology>
    </subcellularLocation>
</comment>
<reference evidence="8" key="2">
    <citation type="submission" date="2022-06" db="UniProtKB">
        <authorList>
            <consortium name="EnsemblMetazoa"/>
        </authorList>
    </citation>
    <scope>IDENTIFICATION</scope>
    <source>
        <strain evidence="8">PS312</strain>
    </source>
</reference>
<dbReference type="Gene3D" id="3.40.50.300">
    <property type="entry name" value="P-loop containing nucleotide triphosphate hydrolases"/>
    <property type="match status" value="3"/>
</dbReference>
<dbReference type="FunFam" id="1.20.1560.10:FF:000361">
    <property type="entry name" value="Uncharacterized protein"/>
    <property type="match status" value="1"/>
</dbReference>
<dbReference type="PROSITE" id="PS50929">
    <property type="entry name" value="ABC_TM1F"/>
    <property type="match status" value="2"/>
</dbReference>
<sequence>MSANESEESSTSGKKNTKDFILQRLIQLISGGKQQDTTSAKPVSYAELFRYAERREIFLIVIGVTCAILNGLIMPFLLTINGNVSSLYITTKDPAGNADFMRTALYYATTLLVMGIGTFLIAFIEHLTLATAADRIISRIKIAFITSVLSQDSHFLETTNSGALSSQLDNNIERIRDGLSDKVGMLTRSASLFIFSVAFAFAMNWQISLIMVWTGPLCVILTALTPVLTAASISHSLKSSEDANGVAEEAILNLKTVAACNGETTMIKKYAEILRGAMRPAVRVATISGILEGTFIMFLYTFFMAGQWWGTVAYHDGLIDDPGTVLTVANLINFSAWFLGLLGPHILSLVKARSAAAVVYRMIDRVPEIGSSDAGASLELSQSEKCTIVFDGVEFSYKSRSTPVLRGLSWTVNAGETVALVGQSGCGKSTSIGLITRTIQASSGSIRLNGVPIEKYNVRGLRKMIGVVSQEPSLFHGSIRENIRLGRAVSDEEIERAARSANAHEFIIGLEKGYDTVVGSSGVALSGGQKQRIAIARAIVTDPPILLLDEATSALDSKSERIVQARNYSHSTEKSQKINSNPDIIKITSSERLQDMIAWSKILLDFNSKILSQSALQSACAGRTTVVIAHRLSTIRDVNRVYVIGEGRVVEEGGYDELGTKPDGIFAAMLNAQQIDSKVGNADDKRLLEEEEEEEIHKEFVRQRSLMSSVRSRKSTKASSVDFEESAEDEKEFPRIEGGLLTLLMRYKSLIARQMLAAFLLGTRMIVNIFISNLVYRTLADDDYYSEMMLANGLQFGVGVLICVATVGSRSTAAWVSEKILTDLRVSCFSSIIHRPMKYFDRSQSSPATCSVMLSQQIPLSSAPVDYRASITYEHAFGIVGMIVTCFYYSWAIGLISVFIAAAFIGSFIIFERFSQSANDELDAVDDSAERVVEMFENIKTIQILAAEDYFIARIANILEARRKPLFKVSDRSFAPCFMACRDPSRSSRTFWLVESARISSTLVGFLHWMCTLRGRYCIVSVGYAVMHMSGAFNDLINSRQATRKVFSLINPDGNAGRLGEEPNLEGSVELKNVSFAYPSRPKHQVASDLSFKVKKGESLALVGPSGGGKSTVIALLERFYEPTEGRIKLDSNDLSRMSYQHLRSNIALVGQEPVLFRGTIRENVTMGMEGETSLDDVIAACRLANAANFIEQFPLAYDTVVGAKGSSLSGGQKQRIAIARALIRKPKLILLDEATSALDTQSEQAVRKALEATAVGRTSITIAHRLDTITNCGKL</sequence>
<dbReference type="GO" id="GO:0016887">
    <property type="term" value="F:ATP hydrolysis activity"/>
    <property type="evidence" value="ECO:0007669"/>
    <property type="project" value="InterPro"/>
</dbReference>
<dbReference type="FunFam" id="3.40.50.300:FF:000604">
    <property type="entry name" value="ABC transporter B family member 28"/>
    <property type="match status" value="1"/>
</dbReference>
<evidence type="ECO:0000256" key="2">
    <source>
        <dbReference type="ARBA" id="ARBA00022448"/>
    </source>
</evidence>
<dbReference type="InterPro" id="IPR003439">
    <property type="entry name" value="ABC_transporter-like_ATP-bd"/>
</dbReference>
<keyword evidence="3" id="KW-0812">Transmembrane</keyword>